<gene>
    <name evidence="2" type="ORF">GOMPHAMPRED_002827</name>
</gene>
<feature type="region of interest" description="Disordered" evidence="1">
    <location>
        <begin position="56"/>
        <end position="93"/>
    </location>
</feature>
<feature type="region of interest" description="Disordered" evidence="1">
    <location>
        <begin position="1"/>
        <end position="34"/>
    </location>
</feature>
<sequence>MTAKGPLGSRLLDSGLPSMSKDENKSKSTLELLDNTPSAIQDTYICRRQKLAADAQAVRHASKDFSEAEYEEDGGYERDDGEDEEQDGKNEKI</sequence>
<dbReference type="EMBL" id="CAJPDQ010000019">
    <property type="protein sequence ID" value="CAF9923394.1"/>
    <property type="molecule type" value="Genomic_DNA"/>
</dbReference>
<evidence type="ECO:0000313" key="3">
    <source>
        <dbReference type="Proteomes" id="UP000664169"/>
    </source>
</evidence>
<feature type="compositionally biased region" description="Acidic residues" evidence="1">
    <location>
        <begin position="67"/>
        <end position="86"/>
    </location>
</feature>
<reference evidence="2" key="1">
    <citation type="submission" date="2021-03" db="EMBL/GenBank/DDBJ databases">
        <authorList>
            <person name="Tagirdzhanova G."/>
        </authorList>
    </citation>
    <scope>NUCLEOTIDE SEQUENCE</scope>
</reference>
<organism evidence="2 3">
    <name type="scientific">Gomphillus americanus</name>
    <dbReference type="NCBI Taxonomy" id="1940652"/>
    <lineage>
        <taxon>Eukaryota</taxon>
        <taxon>Fungi</taxon>
        <taxon>Dikarya</taxon>
        <taxon>Ascomycota</taxon>
        <taxon>Pezizomycotina</taxon>
        <taxon>Lecanoromycetes</taxon>
        <taxon>OSLEUM clade</taxon>
        <taxon>Ostropomycetidae</taxon>
        <taxon>Ostropales</taxon>
        <taxon>Graphidaceae</taxon>
        <taxon>Gomphilloideae</taxon>
        <taxon>Gomphillus</taxon>
    </lineage>
</organism>
<keyword evidence="3" id="KW-1185">Reference proteome</keyword>
<name>A0A8H3IRK0_9LECA</name>
<proteinExistence type="predicted"/>
<accession>A0A8H3IRK0</accession>
<evidence type="ECO:0000313" key="2">
    <source>
        <dbReference type="EMBL" id="CAF9923394.1"/>
    </source>
</evidence>
<comment type="caution">
    <text evidence="2">The sequence shown here is derived from an EMBL/GenBank/DDBJ whole genome shotgun (WGS) entry which is preliminary data.</text>
</comment>
<dbReference type="AlphaFoldDB" id="A0A8H3IRK0"/>
<dbReference type="Proteomes" id="UP000664169">
    <property type="component" value="Unassembled WGS sequence"/>
</dbReference>
<evidence type="ECO:0000256" key="1">
    <source>
        <dbReference type="SAM" id="MobiDB-lite"/>
    </source>
</evidence>
<protein>
    <submittedName>
        <fullName evidence="2">Uncharacterized protein</fullName>
    </submittedName>
</protein>